<feature type="domain" description="LamB-type porin N-terminal" evidence="13">
    <location>
        <begin position="27"/>
        <end position="57"/>
    </location>
</feature>
<dbReference type="GO" id="GO:0046930">
    <property type="term" value="C:pore complex"/>
    <property type="evidence" value="ECO:0007669"/>
    <property type="project" value="UniProtKB-KW"/>
</dbReference>
<evidence type="ECO:0000256" key="1">
    <source>
        <dbReference type="ARBA" id="ARBA00004571"/>
    </source>
</evidence>
<dbReference type="EMBL" id="LS483469">
    <property type="protein sequence ID" value="SQI45213.1"/>
    <property type="molecule type" value="Genomic_DNA"/>
</dbReference>
<keyword evidence="10" id="KW-0998">Cell outer membrane</keyword>
<organism evidence="15 16">
    <name type="scientific">Serratia plymuthica</name>
    <dbReference type="NCBI Taxonomy" id="82996"/>
    <lineage>
        <taxon>Bacteria</taxon>
        <taxon>Pseudomonadati</taxon>
        <taxon>Pseudomonadota</taxon>
        <taxon>Gammaproteobacteria</taxon>
        <taxon>Enterobacterales</taxon>
        <taxon>Yersiniaceae</taxon>
        <taxon>Serratia</taxon>
    </lineage>
</organism>
<dbReference type="EMBL" id="CP065673">
    <property type="protein sequence ID" value="QPS19089.1"/>
    <property type="molecule type" value="Genomic_DNA"/>
</dbReference>
<dbReference type="AlphaFoldDB" id="A0A2X4V241"/>
<dbReference type="Proteomes" id="UP000594967">
    <property type="component" value="Chromosome"/>
</dbReference>
<dbReference type="Gene3D" id="1.20.5.340">
    <property type="match status" value="1"/>
</dbReference>
<dbReference type="Proteomes" id="UP000248897">
    <property type="component" value="Chromosome 1"/>
</dbReference>
<feature type="signal peptide" evidence="12">
    <location>
        <begin position="1"/>
        <end position="21"/>
    </location>
</feature>
<keyword evidence="4" id="KW-1134">Transmembrane beta strand</keyword>
<dbReference type="Pfam" id="PF11471">
    <property type="entry name" value="Sugarporin_N"/>
    <property type="match status" value="1"/>
</dbReference>
<evidence type="ECO:0000313" key="14">
    <source>
        <dbReference type="EMBL" id="QPS19089.1"/>
    </source>
</evidence>
<keyword evidence="3" id="KW-0813">Transport</keyword>
<dbReference type="GO" id="GO:0015288">
    <property type="term" value="F:porin activity"/>
    <property type="evidence" value="ECO:0007669"/>
    <property type="project" value="UniProtKB-KW"/>
</dbReference>
<evidence type="ECO:0000256" key="8">
    <source>
        <dbReference type="ARBA" id="ARBA00023114"/>
    </source>
</evidence>
<proteinExistence type="inferred from homology"/>
<keyword evidence="6 12" id="KW-0732">Signal</keyword>
<evidence type="ECO:0000256" key="7">
    <source>
        <dbReference type="ARBA" id="ARBA00023065"/>
    </source>
</evidence>
<keyword evidence="7" id="KW-0406">Ion transport</keyword>
<evidence type="ECO:0000256" key="9">
    <source>
        <dbReference type="ARBA" id="ARBA00023136"/>
    </source>
</evidence>
<comment type="similarity">
    <text evidence="2">Belongs to the porin LamB (TC 1.B.3) family.</text>
</comment>
<dbReference type="InterPro" id="IPR016963">
    <property type="entry name" value="Glycoporin_RafY"/>
</dbReference>
<sequence>MKKLSYLAVTTGLLISTSAAAAGADSSIEARLNALEQRLQQAEQRATQAETRATAAERHAQQLEQRTANTERQTVQVAQRTATLETKAAPASSLKLNGFNDLKLYGDVEFNLDGASRSGQLTSLKTSNNKDWKPGNKERWDINGRILVGVDGYRRNQDGNFSGFSVQPLADMTGKMNLDDAAFFFGNEKNWQTKIGRFEAYDMFPLNQDTFIQYSGNTANDLYADGFGYIYMMKEGRGRSSSGGNLMLSKYAGDFYFELNTLVEDGSSLFQDKAYHGNSLDNKKNVAYLRPVLAWKKDQLSAAVAMESNVVNNAYGYQDNQGKFVDQSKRNGYGMTMTWNNTAANPDNGVVANLSTAYLDASGEKDLTAGINVLWRRFEVGYIYAHNDIKEFNTAGMAADINNPLSEPGKYDIHTIHTSYQIPNIMNMKNFNLYLGAYVSMLEANADNKIANANNDQRYGVRARFKYFF</sequence>
<keyword evidence="8" id="KW-0626">Porin</keyword>
<comment type="subcellular location">
    <subcellularLocation>
        <location evidence="1">Cell outer membrane</location>
        <topology evidence="1">Multi-pass membrane protein</topology>
    </subcellularLocation>
</comment>
<dbReference type="GO" id="GO:0006811">
    <property type="term" value="P:monoatomic ion transport"/>
    <property type="evidence" value="ECO:0007669"/>
    <property type="project" value="UniProtKB-KW"/>
</dbReference>
<dbReference type="GO" id="GO:0009279">
    <property type="term" value="C:cell outer membrane"/>
    <property type="evidence" value="ECO:0007669"/>
    <property type="project" value="UniProtKB-SubCell"/>
</dbReference>
<dbReference type="Pfam" id="PF16966">
    <property type="entry name" value="Porin_8"/>
    <property type="match status" value="1"/>
</dbReference>
<evidence type="ECO:0000256" key="2">
    <source>
        <dbReference type="ARBA" id="ARBA00007055"/>
    </source>
</evidence>
<gene>
    <name evidence="15" type="primary">scrY</name>
    <name evidence="14" type="ORF">I6G64_15960</name>
    <name evidence="15" type="ORF">NCTC12961_05114</name>
</gene>
<feature type="chain" id="PRO_5015884502" evidence="12">
    <location>
        <begin position="22"/>
        <end position="469"/>
    </location>
</feature>
<evidence type="ECO:0000256" key="5">
    <source>
        <dbReference type="ARBA" id="ARBA00022692"/>
    </source>
</evidence>
<keyword evidence="5" id="KW-0812">Transmembrane</keyword>
<dbReference type="SUPFAM" id="SSF57997">
    <property type="entry name" value="Tropomyosin"/>
    <property type="match status" value="1"/>
</dbReference>
<evidence type="ECO:0000259" key="13">
    <source>
        <dbReference type="Pfam" id="PF11471"/>
    </source>
</evidence>
<evidence type="ECO:0000313" key="17">
    <source>
        <dbReference type="Proteomes" id="UP000594967"/>
    </source>
</evidence>
<feature type="compositionally biased region" description="Low complexity" evidence="11">
    <location>
        <begin position="41"/>
        <end position="54"/>
    </location>
</feature>
<protein>
    <submittedName>
        <fullName evidence="14">Carbohydrate porin</fullName>
    </submittedName>
    <submittedName>
        <fullName evidence="15">Sucrose porin</fullName>
    </submittedName>
</protein>
<evidence type="ECO:0000256" key="6">
    <source>
        <dbReference type="ARBA" id="ARBA00022729"/>
    </source>
</evidence>
<keyword evidence="9" id="KW-0472">Membrane</keyword>
<dbReference type="STRING" id="82996.ADP72_14445"/>
<evidence type="ECO:0000313" key="15">
    <source>
        <dbReference type="EMBL" id="SQI45213.1"/>
    </source>
</evidence>
<reference evidence="15 16" key="1">
    <citation type="submission" date="2018-06" db="EMBL/GenBank/DDBJ databases">
        <authorList>
            <consortium name="Pathogen Informatics"/>
            <person name="Doyle S."/>
        </authorList>
    </citation>
    <scope>NUCLEOTIDE SEQUENCE [LARGE SCALE GENOMIC DNA]</scope>
    <source>
        <strain evidence="15 16">NCTC12961</strain>
    </source>
</reference>
<evidence type="ECO:0000256" key="12">
    <source>
        <dbReference type="SAM" id="SignalP"/>
    </source>
</evidence>
<evidence type="ECO:0000256" key="4">
    <source>
        <dbReference type="ARBA" id="ARBA00022452"/>
    </source>
</evidence>
<evidence type="ECO:0000256" key="10">
    <source>
        <dbReference type="ARBA" id="ARBA00023237"/>
    </source>
</evidence>
<evidence type="ECO:0000256" key="3">
    <source>
        <dbReference type="ARBA" id="ARBA00022448"/>
    </source>
</evidence>
<accession>A0A2X4V241</accession>
<evidence type="ECO:0000313" key="16">
    <source>
        <dbReference type="Proteomes" id="UP000248897"/>
    </source>
</evidence>
<reference evidence="14 17" key="2">
    <citation type="submission" date="2020-12" db="EMBL/GenBank/DDBJ databases">
        <title>FDA dAtabase for Regulatory Grade micrObial Sequences (FDA-ARGOS): Supporting development and validation of Infectious Disease Dx tests.</title>
        <authorList>
            <person name="Sproer C."/>
            <person name="Gronow S."/>
            <person name="Severitt S."/>
            <person name="Schroder I."/>
            <person name="Tallon L."/>
            <person name="Sadzewicz L."/>
            <person name="Zhao X."/>
            <person name="Boylan J."/>
            <person name="Ott S."/>
            <person name="Bowen H."/>
            <person name="Vavikolanu K."/>
            <person name="Mehta A."/>
            <person name="Aluvathingal J."/>
            <person name="Nadendla S."/>
            <person name="Lowell S."/>
            <person name="Myers T."/>
            <person name="Yan Y."/>
            <person name="Sichtig H."/>
        </authorList>
    </citation>
    <scope>NUCLEOTIDE SEQUENCE [LARGE SCALE GENOMIC DNA]</scope>
    <source>
        <strain evidence="14 17">FDAARGOS_907</strain>
    </source>
</reference>
<name>A0A2X4V241_SERPL</name>
<dbReference type="RefSeq" id="WP_063200814.1">
    <property type="nucleotide sequence ID" value="NZ_CAMITG010000001.1"/>
</dbReference>
<feature type="compositionally biased region" description="Polar residues" evidence="11">
    <location>
        <begin position="63"/>
        <end position="74"/>
    </location>
</feature>
<evidence type="ECO:0000256" key="11">
    <source>
        <dbReference type="SAM" id="MobiDB-lite"/>
    </source>
</evidence>
<keyword evidence="17" id="KW-1185">Reference proteome</keyword>
<dbReference type="InterPro" id="IPR021570">
    <property type="entry name" value="LamB-type_porin_N_dom"/>
</dbReference>
<feature type="region of interest" description="Disordered" evidence="11">
    <location>
        <begin position="41"/>
        <end position="74"/>
    </location>
</feature>